<evidence type="ECO:0000313" key="12">
    <source>
        <dbReference type="Proteomes" id="UP001589585"/>
    </source>
</evidence>
<dbReference type="RefSeq" id="WP_379860378.1">
    <property type="nucleotide sequence ID" value="NZ_JBHMFC010000016.1"/>
</dbReference>
<comment type="similarity">
    <text evidence="8">Belongs to the TonB-dependent receptor family.</text>
</comment>
<keyword evidence="7 8" id="KW-0998">Cell outer membrane</keyword>
<dbReference type="Gene3D" id="2.40.170.20">
    <property type="entry name" value="TonB-dependent receptor, beta-barrel domain"/>
    <property type="match status" value="1"/>
</dbReference>
<dbReference type="InterPro" id="IPR036942">
    <property type="entry name" value="Beta-barrel_TonB_sf"/>
</dbReference>
<keyword evidence="3 8" id="KW-1134">Transmembrane beta strand</keyword>
<dbReference type="Gene3D" id="2.60.40.1120">
    <property type="entry name" value="Carboxypeptidase-like, regulatory domain"/>
    <property type="match status" value="1"/>
</dbReference>
<evidence type="ECO:0000256" key="3">
    <source>
        <dbReference type="ARBA" id="ARBA00022452"/>
    </source>
</evidence>
<keyword evidence="12" id="KW-1185">Reference proteome</keyword>
<sequence length="1097" mass="120544">MTKLKHIQINLKIFASLFWVMGVLFSGAFSQLHAASPTTIVDEQNKTISGSVVSAEDGMGIPGVNIIVKGTSTGAVTDFDGKYSISVPSNNAVLVFSYMGYVTQEITTGGNSTINVTMQPDIAALDEVIIVGFGTQKKATLTGSVVQVKGDDILKGKGTSNATLALQGEVPGLVVTRTTARPGNEGSNIKIRGDISVNGISPLIIVDGLEIPEWQLATINANDIESYSVLKDGAAAIYGTKAAGGVILVTTKKGKQGKMKISYIGETQVNFSGDMPVAGMQEWGELYLQTLNNDTFPYLDNDGIMQQSTGTLRLGLTRENYEAIANGTFPLAPDTFFLGGKEQRFADVDQFDAVYGTTISKRHNLSASGGNENATYRTSVSYSDERSPVSFVYDGAKKYNFRTNLTYKISDLIKTEFNISYDNRIVDEPTLGVGESINDMNIFPLYNPQGQYYDIFGGNNILSRLDEGGRTVTDEKIFRLGAKLTLDLDQYAKGLSLTYFGNMSSRNGLRSERKKSVTNYDWYGDPNVGVSKNTLLNSFIKLYETQVDFQNHVIQANYERSFEKHNFSAMLGLTAEEQQINRYFTSRSNMASDDLDDINTGDVTKQITGGSQKQTNGSTFNSGAEATGLVSYIGKINYDFDGVFLLEALGRRDGSSRLHPDYRWKNFYSGSAGVNLHRLSFVEDLDIFNNLKFYTSYGETGSVTGIGAYDYISEISAGSTVFGSTPTQSNTAWIGSLISTDRTWERVATTNFGIDFAVLNNRLKGVAEVFNRTNNDMLISVTYPQVLGATAPKTNSGDFTSKGWELSLNWRDQIGDFKYNVGAMLWDSKSEITRMDGATSIAPGENKTVEGRPINAIYAYKTDGFLQNDQEVLEYYNNLGFVNPTDQTQMIEGSLIPDYRTLNRLTPGSVKRIDTNGDGTITSDDLVYMGDANPHNSFGITLGLEYKGFDFSAFFQGVAKQNIVRTETLAYPWKRWWQNQNISFIDSSWTPENTSAEQPVISMNSYRNNWNYAHTNDVNIIKASYMRAKVISLGYSLPSSLIEKAGIERLRLSITGNDLFVISNVKDGLDPEAGSNSVTGNVIPFTSTLIFGLELNF</sequence>
<evidence type="ECO:0000313" key="11">
    <source>
        <dbReference type="EMBL" id="MFB9056178.1"/>
    </source>
</evidence>
<dbReference type="InterPro" id="IPR023996">
    <property type="entry name" value="TonB-dep_OMP_SusC/RagA"/>
</dbReference>
<organism evidence="11 12">
    <name type="scientific">Mariniflexile ostreae</name>
    <dbReference type="NCBI Taxonomy" id="1520892"/>
    <lineage>
        <taxon>Bacteria</taxon>
        <taxon>Pseudomonadati</taxon>
        <taxon>Bacteroidota</taxon>
        <taxon>Flavobacteriia</taxon>
        <taxon>Flavobacteriales</taxon>
        <taxon>Flavobacteriaceae</taxon>
        <taxon>Mariniflexile</taxon>
    </lineage>
</organism>
<evidence type="ECO:0000256" key="5">
    <source>
        <dbReference type="ARBA" id="ARBA00022729"/>
    </source>
</evidence>
<protein>
    <submittedName>
        <fullName evidence="11">SusC/RagA family TonB-linked outer membrane protein</fullName>
    </submittedName>
</protein>
<evidence type="ECO:0000256" key="6">
    <source>
        <dbReference type="ARBA" id="ARBA00023136"/>
    </source>
</evidence>
<dbReference type="Pfam" id="PF07715">
    <property type="entry name" value="Plug"/>
    <property type="match status" value="1"/>
</dbReference>
<dbReference type="SUPFAM" id="SSF49464">
    <property type="entry name" value="Carboxypeptidase regulatory domain-like"/>
    <property type="match status" value="1"/>
</dbReference>
<evidence type="ECO:0000256" key="2">
    <source>
        <dbReference type="ARBA" id="ARBA00022448"/>
    </source>
</evidence>
<comment type="subcellular location">
    <subcellularLocation>
        <location evidence="1 8">Cell outer membrane</location>
        <topology evidence="1 8">Multi-pass membrane protein</topology>
    </subcellularLocation>
</comment>
<keyword evidence="4 8" id="KW-0812">Transmembrane</keyword>
<evidence type="ECO:0000256" key="1">
    <source>
        <dbReference type="ARBA" id="ARBA00004571"/>
    </source>
</evidence>
<dbReference type="EMBL" id="JBHMFC010000016">
    <property type="protein sequence ID" value="MFB9056178.1"/>
    <property type="molecule type" value="Genomic_DNA"/>
</dbReference>
<dbReference type="NCBIfam" id="TIGR04057">
    <property type="entry name" value="SusC_RagA_signa"/>
    <property type="match status" value="1"/>
</dbReference>
<dbReference type="InterPro" id="IPR018247">
    <property type="entry name" value="EF_Hand_1_Ca_BS"/>
</dbReference>
<proteinExistence type="inferred from homology"/>
<gene>
    <name evidence="11" type="ORF">ACFFU9_05415</name>
</gene>
<dbReference type="PROSITE" id="PS52016">
    <property type="entry name" value="TONB_DEPENDENT_REC_3"/>
    <property type="match status" value="1"/>
</dbReference>
<evidence type="ECO:0000256" key="7">
    <source>
        <dbReference type="ARBA" id="ARBA00023237"/>
    </source>
</evidence>
<evidence type="ECO:0000256" key="4">
    <source>
        <dbReference type="ARBA" id="ARBA00022692"/>
    </source>
</evidence>
<dbReference type="InterPro" id="IPR023997">
    <property type="entry name" value="TonB-dep_OMP_SusC/RagA_CS"/>
</dbReference>
<feature type="signal peptide" evidence="9">
    <location>
        <begin position="1"/>
        <end position="34"/>
    </location>
</feature>
<dbReference type="InterPro" id="IPR039426">
    <property type="entry name" value="TonB-dep_rcpt-like"/>
</dbReference>
<dbReference type="InterPro" id="IPR008969">
    <property type="entry name" value="CarboxyPept-like_regulatory"/>
</dbReference>
<reference evidence="11 12" key="1">
    <citation type="submission" date="2024-09" db="EMBL/GenBank/DDBJ databases">
        <authorList>
            <person name="Sun Q."/>
            <person name="Mori K."/>
        </authorList>
    </citation>
    <scope>NUCLEOTIDE SEQUENCE [LARGE SCALE GENOMIC DNA]</scope>
    <source>
        <strain evidence="11 12">CECT 8622</strain>
    </source>
</reference>
<dbReference type="InterPro" id="IPR012910">
    <property type="entry name" value="Plug_dom"/>
</dbReference>
<keyword evidence="6 8" id="KW-0472">Membrane</keyword>
<dbReference type="SUPFAM" id="SSF56935">
    <property type="entry name" value="Porins"/>
    <property type="match status" value="1"/>
</dbReference>
<dbReference type="PROSITE" id="PS00018">
    <property type="entry name" value="EF_HAND_1"/>
    <property type="match status" value="1"/>
</dbReference>
<dbReference type="InterPro" id="IPR037066">
    <property type="entry name" value="Plug_dom_sf"/>
</dbReference>
<keyword evidence="2 8" id="KW-0813">Transport</keyword>
<dbReference type="Proteomes" id="UP001589585">
    <property type="component" value="Unassembled WGS sequence"/>
</dbReference>
<evidence type="ECO:0000256" key="8">
    <source>
        <dbReference type="PROSITE-ProRule" id="PRU01360"/>
    </source>
</evidence>
<accession>A0ABV5F9P3</accession>
<comment type="caution">
    <text evidence="11">The sequence shown here is derived from an EMBL/GenBank/DDBJ whole genome shotgun (WGS) entry which is preliminary data.</text>
</comment>
<dbReference type="NCBIfam" id="TIGR04056">
    <property type="entry name" value="OMP_RagA_SusC"/>
    <property type="match status" value="1"/>
</dbReference>
<dbReference type="PANTHER" id="PTHR30069:SF29">
    <property type="entry name" value="HEMOGLOBIN AND HEMOGLOBIN-HAPTOGLOBIN-BINDING PROTEIN 1-RELATED"/>
    <property type="match status" value="1"/>
</dbReference>
<feature type="domain" description="TonB-dependent receptor plug" evidence="10">
    <location>
        <begin position="138"/>
        <end position="246"/>
    </location>
</feature>
<dbReference type="Pfam" id="PF13715">
    <property type="entry name" value="CarbopepD_reg_2"/>
    <property type="match status" value="1"/>
</dbReference>
<name>A0ABV5F9P3_9FLAO</name>
<dbReference type="PANTHER" id="PTHR30069">
    <property type="entry name" value="TONB-DEPENDENT OUTER MEMBRANE RECEPTOR"/>
    <property type="match status" value="1"/>
</dbReference>
<feature type="chain" id="PRO_5047459174" evidence="9">
    <location>
        <begin position="35"/>
        <end position="1097"/>
    </location>
</feature>
<evidence type="ECO:0000259" key="10">
    <source>
        <dbReference type="Pfam" id="PF07715"/>
    </source>
</evidence>
<evidence type="ECO:0000256" key="9">
    <source>
        <dbReference type="SAM" id="SignalP"/>
    </source>
</evidence>
<keyword evidence="5 9" id="KW-0732">Signal</keyword>
<dbReference type="Gene3D" id="2.170.130.10">
    <property type="entry name" value="TonB-dependent receptor, plug domain"/>
    <property type="match status" value="1"/>
</dbReference>